<evidence type="ECO:0000313" key="7">
    <source>
        <dbReference type="EMBL" id="UXZ04803.1"/>
    </source>
</evidence>
<keyword evidence="4" id="KW-0843">Virulence</keyword>
<keyword evidence="3" id="KW-1266">Target cell cytoplasm</keyword>
<evidence type="ECO:0000256" key="5">
    <source>
        <dbReference type="SAM" id="MobiDB-lite"/>
    </source>
</evidence>
<keyword evidence="2" id="KW-0800">Toxin</keyword>
<evidence type="ECO:0000256" key="2">
    <source>
        <dbReference type="ARBA" id="ARBA00022656"/>
    </source>
</evidence>
<reference evidence="7" key="1">
    <citation type="submission" date="2021-12" db="EMBL/GenBank/DDBJ databases">
        <title>taxonomy of Moraxella sp. ZY201224.</title>
        <authorList>
            <person name="Li F."/>
        </authorList>
    </citation>
    <scope>NUCLEOTIDE SEQUENCE</scope>
    <source>
        <strain evidence="7">ZY201224</strain>
    </source>
</reference>
<sequence>MGIYASTQIGGGQSNHGFTINANKAKGNSTETTTTHTNTQVTVGGTTINDIGGNLILDGANLDTKHLTGTVGGDLIVKSRQDTYQYTHDQKQAGFSADVGFNGKPQSISINGGKTDVDADYAQVTRQSGIKAKESTLIVQGQGKFTGGYLITDAGKNQTQFAQGIQTQDIHNHLDYEGDAISVGIGIGVDTSNPNGKAKPALQGLGYGKIDPTHKTSTTHSAITDQAGLSHINTDNFKQAEVQHELNQIITNDFNKEQVLKELNAQVNITQAFDAERRAIRSEFAKKAEDHRKQAERLSDDDPRKTELVQEAQKIEQNLRLFDGITSALYAPNSNGIIGDVARAASPELAYRIGQEFKENKALNQTDNGNRPEEQSANHLLAHAILGAATSYATGNDIATGAVSAVSNEAVAPVLSNYLYGTKETKTLSQEQKDTITSILNLATATTIYTATDGSTTDAVSGAEIGKVGVEWNADTIRLDGKDAHDRVFEAEAKRLFPNNPELQQQYIAQQNKKIGEISLAIIMTAVPTEIYEVAPIGKGFGIIAKGSKKVVGLFKSKGDAEKVLEGAKKQSKADNNIYRDDSYGYTWSQGRPRDFNRNLATHWNKHKHEFPEFRSQNDYYRFARNFVDNPPAGTLTKVRANGDMVFYQPSTNTFAIKDKSGSIMTLFKPDVTKHKYATNLEYFHAQ</sequence>
<evidence type="ECO:0000256" key="4">
    <source>
        <dbReference type="ARBA" id="ARBA00023026"/>
    </source>
</evidence>
<dbReference type="InterPro" id="IPR006914">
    <property type="entry name" value="VENN_dom"/>
</dbReference>
<name>A0ABY6F3X8_9GAMM</name>
<evidence type="ECO:0000256" key="1">
    <source>
        <dbReference type="ARBA" id="ARBA00004219"/>
    </source>
</evidence>
<accession>A0ABY6F3X8</accession>
<feature type="domain" description="VENN motif-containing" evidence="6">
    <location>
        <begin position="426"/>
        <end position="473"/>
    </location>
</feature>
<evidence type="ECO:0000259" key="6">
    <source>
        <dbReference type="Pfam" id="PF04829"/>
    </source>
</evidence>
<feature type="region of interest" description="Disordered" evidence="5">
    <location>
        <begin position="285"/>
        <end position="306"/>
    </location>
</feature>
<proteinExistence type="predicted"/>
<dbReference type="Pfam" id="PF04829">
    <property type="entry name" value="PT-VENN"/>
    <property type="match status" value="1"/>
</dbReference>
<dbReference type="Proteomes" id="UP001063782">
    <property type="component" value="Chromosome"/>
</dbReference>
<dbReference type="RefSeq" id="WP_432806259.1">
    <property type="nucleotide sequence ID" value="NZ_CP089977.1"/>
</dbReference>
<evidence type="ECO:0000256" key="3">
    <source>
        <dbReference type="ARBA" id="ARBA00022913"/>
    </source>
</evidence>
<evidence type="ECO:0000313" key="8">
    <source>
        <dbReference type="Proteomes" id="UP001063782"/>
    </source>
</evidence>
<keyword evidence="8" id="KW-1185">Reference proteome</keyword>
<gene>
    <name evidence="7" type="ORF">LU297_09625</name>
</gene>
<organism evidence="7 8">
    <name type="scientific">Moraxella nasicaprae</name>
    <dbReference type="NCBI Taxonomy" id="2904122"/>
    <lineage>
        <taxon>Bacteria</taxon>
        <taxon>Pseudomonadati</taxon>
        <taxon>Pseudomonadota</taxon>
        <taxon>Gammaproteobacteria</taxon>
        <taxon>Moraxellales</taxon>
        <taxon>Moraxellaceae</taxon>
        <taxon>Moraxella</taxon>
    </lineage>
</organism>
<dbReference type="EMBL" id="CP089977">
    <property type="protein sequence ID" value="UXZ04803.1"/>
    <property type="molecule type" value="Genomic_DNA"/>
</dbReference>
<comment type="subcellular location">
    <subcellularLocation>
        <location evidence="1">Target cell</location>
        <location evidence="1">Target cell cytoplasm</location>
    </subcellularLocation>
</comment>
<dbReference type="InterPro" id="IPR025157">
    <property type="entry name" value="Hemagglutinin_rpt"/>
</dbReference>
<dbReference type="Pfam" id="PF13332">
    <property type="entry name" value="Fil_haemagg_2"/>
    <property type="match status" value="1"/>
</dbReference>
<protein>
    <submittedName>
        <fullName evidence="7">Hemagglutinin repeat-containing protein</fullName>
    </submittedName>
</protein>